<dbReference type="AlphaFoldDB" id="A0A1Z4LL68"/>
<dbReference type="PROSITE" id="PS50005">
    <property type="entry name" value="TPR"/>
    <property type="match status" value="2"/>
</dbReference>
<dbReference type="SUPFAM" id="SSF50494">
    <property type="entry name" value="Trypsin-like serine proteases"/>
    <property type="match status" value="1"/>
</dbReference>
<keyword evidence="1" id="KW-0802">TPR repeat</keyword>
<dbReference type="OrthoDB" id="467315at2"/>
<reference evidence="2 3" key="1">
    <citation type="submission" date="2017-06" db="EMBL/GenBank/DDBJ databases">
        <title>Genome sequencing of cyanobaciteial culture collection at National Institute for Environmental Studies (NIES).</title>
        <authorList>
            <person name="Hirose Y."/>
            <person name="Shimura Y."/>
            <person name="Fujisawa T."/>
            <person name="Nakamura Y."/>
            <person name="Kawachi M."/>
        </authorList>
    </citation>
    <scope>NUCLEOTIDE SEQUENCE [LARGE SCALE GENOMIC DNA]</scope>
    <source>
        <strain evidence="2 3">NIES-267</strain>
    </source>
</reference>
<dbReference type="Gene3D" id="2.40.10.10">
    <property type="entry name" value="Trypsin-like serine proteases"/>
    <property type="match status" value="2"/>
</dbReference>
<feature type="repeat" description="TPR" evidence="1">
    <location>
        <begin position="256"/>
        <end position="289"/>
    </location>
</feature>
<dbReference type="Pfam" id="PF13414">
    <property type="entry name" value="TPR_11"/>
    <property type="match status" value="1"/>
</dbReference>
<dbReference type="PANTHER" id="PTHR43019">
    <property type="entry name" value="SERINE ENDOPROTEASE DEGS"/>
    <property type="match status" value="1"/>
</dbReference>
<evidence type="ECO:0000313" key="2">
    <source>
        <dbReference type="EMBL" id="BAY81965.1"/>
    </source>
</evidence>
<dbReference type="Proteomes" id="UP000218418">
    <property type="component" value="Chromosome"/>
</dbReference>
<feature type="repeat" description="TPR" evidence="1">
    <location>
        <begin position="290"/>
        <end position="323"/>
    </location>
</feature>
<dbReference type="SMART" id="SM00028">
    <property type="entry name" value="TPR"/>
    <property type="match status" value="4"/>
</dbReference>
<sequence length="404" mass="44949">MNKYNHLLSQLLIGTSIVLVQPQLATAQSSSLIAKQAKQITVLIDSNNSKGSGVIINKSGDNYTVLTAGHVVGREEKYEIITSDNQRHAVKSIKKLPNVDLAVVNFTNNNSNNQNYTPAKIGNSDISSEGTTVYVAGFPKPTAAISESIYTFLDGRISANASKPLREGYALVYTIDTLPGMSGGPVLNQRGELIGIHGRGDTTQNYQISEVNPNIIIKTGFNLGIPINTFKELYAFKDTNPRINKPSTNVAKKPKADDFYLRGGNNLKKENYQAAVTDLSKAVNLKPRYEVAHMKLGDAFYKLKSYKKAKASYGKVLQLNPRNSVAYTKRGITRSFLKDYRGSIRDFDASLRIDRRSKYAAATYMGRAVIYIRLGNKQKAQADLRRAKYILNRNKKRRTRRTNR</sequence>
<proteinExistence type="predicted"/>
<protein>
    <submittedName>
        <fullName evidence="2">Tetratricopeptide TPR_2 repeat protein</fullName>
    </submittedName>
</protein>
<gene>
    <name evidence="2" type="ORF">NIES267_14430</name>
</gene>
<dbReference type="InterPro" id="IPR019734">
    <property type="entry name" value="TPR_rpt"/>
</dbReference>
<dbReference type="Pfam" id="PF13181">
    <property type="entry name" value="TPR_8"/>
    <property type="match status" value="1"/>
</dbReference>
<keyword evidence="3" id="KW-1185">Reference proteome</keyword>
<evidence type="ECO:0000256" key="1">
    <source>
        <dbReference type="PROSITE-ProRule" id="PRU00339"/>
    </source>
</evidence>
<name>A0A1Z4LL68_9CYAN</name>
<dbReference type="Gene3D" id="1.25.40.10">
    <property type="entry name" value="Tetratricopeptide repeat domain"/>
    <property type="match status" value="2"/>
</dbReference>
<dbReference type="InterPro" id="IPR043504">
    <property type="entry name" value="Peptidase_S1_PA_chymotrypsin"/>
</dbReference>
<dbReference type="InterPro" id="IPR011990">
    <property type="entry name" value="TPR-like_helical_dom_sf"/>
</dbReference>
<evidence type="ECO:0000313" key="3">
    <source>
        <dbReference type="Proteomes" id="UP000218418"/>
    </source>
</evidence>
<dbReference type="PANTHER" id="PTHR43019:SF23">
    <property type="entry name" value="PROTEASE DO-LIKE 5, CHLOROPLASTIC"/>
    <property type="match status" value="1"/>
</dbReference>
<accession>A0A1Z4LL68</accession>
<dbReference type="InterPro" id="IPR009003">
    <property type="entry name" value="Peptidase_S1_PA"/>
</dbReference>
<dbReference type="Pfam" id="PF13365">
    <property type="entry name" value="Trypsin_2"/>
    <property type="match status" value="1"/>
</dbReference>
<dbReference type="EMBL" id="AP018227">
    <property type="protein sequence ID" value="BAY81965.1"/>
    <property type="molecule type" value="Genomic_DNA"/>
</dbReference>
<organism evidence="2 3">
    <name type="scientific">Calothrix parasitica NIES-267</name>
    <dbReference type="NCBI Taxonomy" id="1973488"/>
    <lineage>
        <taxon>Bacteria</taxon>
        <taxon>Bacillati</taxon>
        <taxon>Cyanobacteriota</taxon>
        <taxon>Cyanophyceae</taxon>
        <taxon>Nostocales</taxon>
        <taxon>Calotrichaceae</taxon>
        <taxon>Calothrix</taxon>
    </lineage>
</organism>
<dbReference type="SUPFAM" id="SSF48452">
    <property type="entry name" value="TPR-like"/>
    <property type="match status" value="1"/>
</dbReference>